<dbReference type="EMBL" id="FQZE01000051">
    <property type="protein sequence ID" value="SHK02430.1"/>
    <property type="molecule type" value="Genomic_DNA"/>
</dbReference>
<dbReference type="PANTHER" id="PTHR34512">
    <property type="entry name" value="CELL SURFACE PROTEIN"/>
    <property type="match status" value="1"/>
</dbReference>
<evidence type="ECO:0000313" key="5">
    <source>
        <dbReference type="Proteomes" id="UP000184050"/>
    </source>
</evidence>
<dbReference type="AlphaFoldDB" id="A0A1M6P3D6"/>
<dbReference type="OrthoDB" id="7012117at2"/>
<evidence type="ECO:0000313" key="4">
    <source>
        <dbReference type="EMBL" id="SHK02430.1"/>
    </source>
</evidence>
<keyword evidence="2" id="KW-0812">Transmembrane</keyword>
<evidence type="ECO:0000259" key="3">
    <source>
        <dbReference type="Pfam" id="PF13360"/>
    </source>
</evidence>
<dbReference type="InterPro" id="IPR018391">
    <property type="entry name" value="PQQ_b-propeller_rpt"/>
</dbReference>
<feature type="transmembrane region" description="Helical" evidence="2">
    <location>
        <begin position="133"/>
        <end position="155"/>
    </location>
</feature>
<dbReference type="Gene3D" id="2.40.10.480">
    <property type="match status" value="1"/>
</dbReference>
<dbReference type="Pfam" id="PF13360">
    <property type="entry name" value="PQQ_2"/>
    <property type="match status" value="2"/>
</dbReference>
<feature type="region of interest" description="Disordered" evidence="1">
    <location>
        <begin position="185"/>
        <end position="234"/>
    </location>
</feature>
<organism evidence="4 5">
    <name type="scientific">Tangfeifania diversioriginum</name>
    <dbReference type="NCBI Taxonomy" id="1168035"/>
    <lineage>
        <taxon>Bacteria</taxon>
        <taxon>Pseudomonadati</taxon>
        <taxon>Bacteroidota</taxon>
        <taxon>Bacteroidia</taxon>
        <taxon>Marinilabiliales</taxon>
        <taxon>Prolixibacteraceae</taxon>
        <taxon>Tangfeifania</taxon>
    </lineage>
</organism>
<dbReference type="PANTHER" id="PTHR34512:SF30">
    <property type="entry name" value="OUTER MEMBRANE PROTEIN ASSEMBLY FACTOR BAMB"/>
    <property type="match status" value="1"/>
</dbReference>
<evidence type="ECO:0000256" key="2">
    <source>
        <dbReference type="SAM" id="Phobius"/>
    </source>
</evidence>
<feature type="transmembrane region" description="Helical" evidence="2">
    <location>
        <begin position="12"/>
        <end position="33"/>
    </location>
</feature>
<protein>
    <submittedName>
        <fullName evidence="4">Outer membrane protein assembly factor BamB, contains PQQ-like beta-propeller repeat</fullName>
    </submittedName>
</protein>
<keyword evidence="2" id="KW-0472">Membrane</keyword>
<gene>
    <name evidence="4" type="ORF">SAMN05444280_15110</name>
</gene>
<feature type="domain" description="Pyrrolo-quinoline quinone repeat" evidence="3">
    <location>
        <begin position="272"/>
        <end position="423"/>
    </location>
</feature>
<dbReference type="Gene3D" id="2.130.10.10">
    <property type="entry name" value="YVTN repeat-like/Quinoprotein amine dehydrogenase"/>
    <property type="match status" value="1"/>
</dbReference>
<dbReference type="SUPFAM" id="SSF50998">
    <property type="entry name" value="Quinoprotein alcohol dehydrogenase-like"/>
    <property type="match status" value="1"/>
</dbReference>
<dbReference type="STRING" id="1168035.SAMN05444280_15110"/>
<evidence type="ECO:0000256" key="1">
    <source>
        <dbReference type="SAM" id="MobiDB-lite"/>
    </source>
</evidence>
<feature type="domain" description="Pyrrolo-quinoline quinone repeat" evidence="3">
    <location>
        <begin position="517"/>
        <end position="576"/>
    </location>
</feature>
<reference evidence="4 5" key="1">
    <citation type="submission" date="2016-11" db="EMBL/GenBank/DDBJ databases">
        <authorList>
            <person name="Jaros S."/>
            <person name="Januszkiewicz K."/>
            <person name="Wedrychowicz H."/>
        </authorList>
    </citation>
    <scope>NUCLEOTIDE SEQUENCE [LARGE SCALE GENOMIC DNA]</scope>
    <source>
        <strain evidence="4 5">DSM 27063</strain>
    </source>
</reference>
<accession>A0A1M6P3D6</accession>
<name>A0A1M6P3D6_9BACT</name>
<dbReference type="SMART" id="SM00564">
    <property type="entry name" value="PQQ"/>
    <property type="match status" value="6"/>
</dbReference>
<feature type="compositionally biased region" description="Acidic residues" evidence="1">
    <location>
        <begin position="195"/>
        <end position="215"/>
    </location>
</feature>
<keyword evidence="5" id="KW-1185">Reference proteome</keyword>
<keyword evidence="2" id="KW-1133">Transmembrane helix</keyword>
<dbReference type="InterPro" id="IPR011047">
    <property type="entry name" value="Quinoprotein_ADH-like_sf"/>
</dbReference>
<dbReference type="RefSeq" id="WP_073173864.1">
    <property type="nucleotide sequence ID" value="NZ_FQZE01000051.1"/>
</dbReference>
<dbReference type="Proteomes" id="UP000184050">
    <property type="component" value="Unassembled WGS sequence"/>
</dbReference>
<proteinExistence type="predicted"/>
<sequence length="618" mass="67767">MTNNDKLKLAQNVALVAGTFCVIVALLLLLNYWQVSQNDPIESQVMEVLVERLNEEPNNDGLKTEIRNYDLLARKAYFNSQWQVKTGAFLLLFGAIVLAVALRYFYSLKSKIEAPDKVLENEIASRIVAQKGIVIVGGIVFILAVIASFATVNYLDQYDIQTTELADAAPAEDDGIEVIDVDQTQEETAQQPVADESETTEEEVEAEQPAVEEEVAAPQPEPEAQPETSTASSLSINQIKNNHNSFRGPLGQGVIYHENIPTEWDGASGTNILWEAPIPKHGYNSPVVWGDKVFIAGADDQSREVYCYNADTGELLWTGVANNIPGSPSTMPRVTEDTGLAAPTVTTDGKRVFAIFGTGDVIAFDMDGNRVWAKNLGVPDNHYGHSSSLITWDNKLFIQLDTNSGGRLLALNTATGDPVWDTKRDANISWASPVLAEVDGKYQIILTAVPIVAGYDVETGEELWAVDCMMGEVGPSVGYSEGIVHAANEYATMVAIDIKTQEILWEDNMYLPEASSPLAHDGLLIICTSYGVMVCYDAKTGEEYWEHDVGTTFYSSPMYADGKLFMMDNAGVMRVYEYGKEMNLISENELGETFGTSPAFAEGRIYIRGDENLYCIGN</sequence>
<dbReference type="InterPro" id="IPR015943">
    <property type="entry name" value="WD40/YVTN_repeat-like_dom_sf"/>
</dbReference>
<feature type="transmembrane region" description="Helical" evidence="2">
    <location>
        <begin position="87"/>
        <end position="106"/>
    </location>
</feature>
<dbReference type="InterPro" id="IPR002372">
    <property type="entry name" value="PQQ_rpt_dom"/>
</dbReference>